<name>A0A0B1ZH62_9SPHN</name>
<organism evidence="1 2">
    <name type="scientific">Novosphingobium malaysiense</name>
    <dbReference type="NCBI Taxonomy" id="1348853"/>
    <lineage>
        <taxon>Bacteria</taxon>
        <taxon>Pseudomonadati</taxon>
        <taxon>Pseudomonadota</taxon>
        <taxon>Alphaproteobacteria</taxon>
        <taxon>Sphingomonadales</taxon>
        <taxon>Sphingomonadaceae</taxon>
        <taxon>Novosphingobium</taxon>
    </lineage>
</organism>
<keyword evidence="2" id="KW-1185">Reference proteome</keyword>
<proteinExistence type="predicted"/>
<dbReference type="EMBL" id="JTDI01000006">
    <property type="protein sequence ID" value="KHK89857.1"/>
    <property type="molecule type" value="Genomic_DNA"/>
</dbReference>
<protein>
    <submittedName>
        <fullName evidence="1">Uncharacterized protein</fullName>
    </submittedName>
</protein>
<gene>
    <name evidence="1" type="ORF">LK12_18280</name>
</gene>
<accession>A0A0B1ZH62</accession>
<evidence type="ECO:0000313" key="1">
    <source>
        <dbReference type="EMBL" id="KHK89857.1"/>
    </source>
</evidence>
<evidence type="ECO:0000313" key="2">
    <source>
        <dbReference type="Proteomes" id="UP000031057"/>
    </source>
</evidence>
<dbReference type="STRING" id="1348853.LK12_18280"/>
<dbReference type="AlphaFoldDB" id="A0A0B1ZH62"/>
<reference evidence="1 2" key="1">
    <citation type="submission" date="2014-10" db="EMBL/GenBank/DDBJ databases">
        <title>Genome sequence of Novosphingobium malaysiense MUSC 273(T).</title>
        <authorList>
            <person name="Lee L.-H."/>
        </authorList>
    </citation>
    <scope>NUCLEOTIDE SEQUENCE [LARGE SCALE GENOMIC DNA]</scope>
    <source>
        <strain evidence="1 2">MUSC 273</strain>
    </source>
</reference>
<sequence length="76" mass="7776">MTLATRFTCSASWVTAVTATGTSCMLCARFCAVTMISSRPPEPPSACCAHAGVAAIPQAIPAITAIELALAIAFIF</sequence>
<dbReference type="PROSITE" id="PS51257">
    <property type="entry name" value="PROKAR_LIPOPROTEIN"/>
    <property type="match status" value="1"/>
</dbReference>
<dbReference type="Proteomes" id="UP000031057">
    <property type="component" value="Unassembled WGS sequence"/>
</dbReference>
<comment type="caution">
    <text evidence="1">The sequence shown here is derived from an EMBL/GenBank/DDBJ whole genome shotgun (WGS) entry which is preliminary data.</text>
</comment>